<gene>
    <name evidence="6" type="ORF">MAR_008219</name>
</gene>
<proteinExistence type="predicted"/>
<dbReference type="InterPro" id="IPR029063">
    <property type="entry name" value="SAM-dependent_MTases_sf"/>
</dbReference>
<protein>
    <submittedName>
        <fullName evidence="6">COQ5-like protein</fullName>
    </submittedName>
</protein>
<keyword evidence="7" id="KW-1185">Reference proteome</keyword>
<dbReference type="Proteomes" id="UP001164746">
    <property type="component" value="Chromosome 4"/>
</dbReference>
<evidence type="ECO:0000313" key="7">
    <source>
        <dbReference type="Proteomes" id="UP001164746"/>
    </source>
</evidence>
<keyword evidence="1" id="KW-0489">Methyltransferase</keyword>
<evidence type="ECO:0000256" key="5">
    <source>
        <dbReference type="SAM" id="MobiDB-lite"/>
    </source>
</evidence>
<evidence type="ECO:0000256" key="2">
    <source>
        <dbReference type="ARBA" id="ARBA00022679"/>
    </source>
</evidence>
<dbReference type="Pfam" id="PF01209">
    <property type="entry name" value="Ubie_methyltran"/>
    <property type="match status" value="2"/>
</dbReference>
<dbReference type="Gene3D" id="3.40.50.150">
    <property type="entry name" value="Vaccinia Virus protein VP39"/>
    <property type="match status" value="2"/>
</dbReference>
<comment type="subunit">
    <text evidence="4">Component of a multi-subunit COQ enzyme complex, composed of at least COQ3, COQ4, COQ5, COQ6, COQ7 and COQ9. Interacts with PYURF; the interaction is direct, stabilizes COQ5 protein and associates PYURF with COQ enzyme complex.</text>
</comment>
<reference evidence="6" key="1">
    <citation type="submission" date="2022-11" db="EMBL/GenBank/DDBJ databases">
        <title>Centuries of genome instability and evolution in soft-shell clam transmissible cancer (bioRxiv).</title>
        <authorList>
            <person name="Hart S.F.M."/>
            <person name="Yonemitsu M.A."/>
            <person name="Giersch R.M."/>
            <person name="Beal B.F."/>
            <person name="Arriagada G."/>
            <person name="Davis B.W."/>
            <person name="Ostrander E.A."/>
            <person name="Goff S.P."/>
            <person name="Metzger M.J."/>
        </authorList>
    </citation>
    <scope>NUCLEOTIDE SEQUENCE</scope>
    <source>
        <strain evidence="6">MELC-2E11</strain>
        <tissue evidence="6">Siphon/mantle</tissue>
    </source>
</reference>
<dbReference type="InterPro" id="IPR004033">
    <property type="entry name" value="UbiE/COQ5_MeTrFase"/>
</dbReference>
<keyword evidence="2" id="KW-0808">Transferase</keyword>
<keyword evidence="3" id="KW-0949">S-adenosyl-L-methionine</keyword>
<dbReference type="SUPFAM" id="SSF53335">
    <property type="entry name" value="S-adenosyl-L-methionine-dependent methyltransferases"/>
    <property type="match status" value="1"/>
</dbReference>
<organism evidence="6 7">
    <name type="scientific">Mya arenaria</name>
    <name type="common">Soft-shell clam</name>
    <dbReference type="NCBI Taxonomy" id="6604"/>
    <lineage>
        <taxon>Eukaryota</taxon>
        <taxon>Metazoa</taxon>
        <taxon>Spiralia</taxon>
        <taxon>Lophotrochozoa</taxon>
        <taxon>Mollusca</taxon>
        <taxon>Bivalvia</taxon>
        <taxon>Autobranchia</taxon>
        <taxon>Heteroconchia</taxon>
        <taxon>Euheterodonta</taxon>
        <taxon>Imparidentia</taxon>
        <taxon>Neoheterodontei</taxon>
        <taxon>Myida</taxon>
        <taxon>Myoidea</taxon>
        <taxon>Myidae</taxon>
        <taxon>Mya</taxon>
    </lineage>
</organism>
<evidence type="ECO:0000313" key="6">
    <source>
        <dbReference type="EMBL" id="WAR01661.1"/>
    </source>
</evidence>
<evidence type="ECO:0000256" key="4">
    <source>
        <dbReference type="ARBA" id="ARBA00046387"/>
    </source>
</evidence>
<accession>A0ABY7E3F2</accession>
<name>A0ABY7E3F2_MYAAR</name>
<dbReference type="EMBL" id="CP111015">
    <property type="protein sequence ID" value="WAR01661.1"/>
    <property type="molecule type" value="Genomic_DNA"/>
</dbReference>
<dbReference type="PANTHER" id="PTHR48424">
    <property type="entry name" value="DYNEIN LIGHT CHAIN-RELATED"/>
    <property type="match status" value="1"/>
</dbReference>
<dbReference type="PROSITE" id="PS51608">
    <property type="entry name" value="SAM_MT_UBIE"/>
    <property type="match status" value="1"/>
</dbReference>
<dbReference type="PROSITE" id="PS01183">
    <property type="entry name" value="UBIE_1"/>
    <property type="match status" value="1"/>
</dbReference>
<dbReference type="InterPro" id="IPR023576">
    <property type="entry name" value="UbiE/COQ5_MeTrFase_CS"/>
</dbReference>
<evidence type="ECO:0000256" key="1">
    <source>
        <dbReference type="ARBA" id="ARBA00022603"/>
    </source>
</evidence>
<feature type="region of interest" description="Disordered" evidence="5">
    <location>
        <begin position="126"/>
        <end position="150"/>
    </location>
</feature>
<sequence length="308" mass="34383">MAAPITKCQSRGFICLRRISRVFSTHLNQKNNKHSEASDRKTTHFGFETVTEEEKEEKVYEVFKNVAEKYDLMNDAMSVGVHRLWKDHFIRRMAPLPGTKLLDVAGGTGDIAFRFLNYVKSRDDNSPQDVFTDLSSSSESSDENGLPSHNLRSHDCHVTVCDINQSMLEVGQGRAAEAGITSGGRFMCLEFSEVPNSLIRSVYDEYSFQVIPVLGQVLASDWSSYQYLVENFGNKLEKQDSDLSQVEIDEMLGLVGDVAAEVSANNCVPGWVVLFVKFLLDEGGNVLLNVVLLKGLGRAVYSILLHLF</sequence>
<evidence type="ECO:0000256" key="3">
    <source>
        <dbReference type="ARBA" id="ARBA00022691"/>
    </source>
</evidence>
<dbReference type="PANTHER" id="PTHR48424:SF3">
    <property type="entry name" value="DYNEIN LIGHT CHAIN-RELATED"/>
    <property type="match status" value="1"/>
</dbReference>